<proteinExistence type="inferred from homology"/>
<organism evidence="11 12">
    <name type="scientific">Phrynosoma platyrhinos</name>
    <name type="common">Desert horned lizard</name>
    <dbReference type="NCBI Taxonomy" id="52577"/>
    <lineage>
        <taxon>Eukaryota</taxon>
        <taxon>Metazoa</taxon>
        <taxon>Chordata</taxon>
        <taxon>Craniata</taxon>
        <taxon>Vertebrata</taxon>
        <taxon>Euteleostomi</taxon>
        <taxon>Lepidosauria</taxon>
        <taxon>Squamata</taxon>
        <taxon>Bifurcata</taxon>
        <taxon>Unidentata</taxon>
        <taxon>Episquamata</taxon>
        <taxon>Toxicofera</taxon>
        <taxon>Iguania</taxon>
        <taxon>Phrynosomatidae</taxon>
        <taxon>Phrynosomatinae</taxon>
        <taxon>Phrynosoma</taxon>
    </lineage>
</organism>
<evidence type="ECO:0000256" key="4">
    <source>
        <dbReference type="ARBA" id="ARBA00022502"/>
    </source>
</evidence>
<keyword evidence="7 10" id="KW-1133">Transmembrane helix</keyword>
<dbReference type="Proteomes" id="UP000826234">
    <property type="component" value="Unassembled WGS sequence"/>
</dbReference>
<evidence type="ECO:0000256" key="3">
    <source>
        <dbReference type="ARBA" id="ARBA00010345"/>
    </source>
</evidence>
<keyword evidence="8 10" id="KW-0472">Membrane</keyword>
<sequence>MPVVRGEKDSGKVLEAFVGFFSSRLAFIRGLSELSRRQEFILGTLVPFLKTENYQFFNVPVWPLCIASKYSRLLKPQCIYLLISIFLIDAQNKCPEVTQQILKDGFHRDLLIKVNLGIFDEGIRSCTVAIKVHLPSGLYVDPYELTSLQKYNLTEALVISDNVDLEVPEYLATDISVLVYMRPDPECLFCFRGLLPLHCRYHRPAKDDGKIFTELKSPEILIHCQKSFQSVECLKETEIEAPCSQKSIHMCHWNSVKLKAVNNELKLQIPVGFKHHLTLVCTGTFVSTILCSILILSALCKHGHFSFVQSSL</sequence>
<dbReference type="InterPro" id="IPR040039">
    <property type="entry name" value="PIGX"/>
</dbReference>
<evidence type="ECO:0000256" key="7">
    <source>
        <dbReference type="ARBA" id="ARBA00022989"/>
    </source>
</evidence>
<gene>
    <name evidence="11" type="ORF">JD844_007185</name>
</gene>
<evidence type="ECO:0000256" key="1">
    <source>
        <dbReference type="ARBA" id="ARBA00004389"/>
    </source>
</evidence>
<dbReference type="EMBL" id="JAIPUX010001880">
    <property type="protein sequence ID" value="KAH0623958.1"/>
    <property type="molecule type" value="Genomic_DNA"/>
</dbReference>
<dbReference type="SMART" id="SM00780">
    <property type="entry name" value="PIG-X"/>
    <property type="match status" value="1"/>
</dbReference>
<keyword evidence="4 10" id="KW-0337">GPI-anchor biosynthesis</keyword>
<name>A0ABQ7T2T1_PHRPL</name>
<evidence type="ECO:0000313" key="11">
    <source>
        <dbReference type="EMBL" id="KAH0623958.1"/>
    </source>
</evidence>
<accession>A0ABQ7T2T1</accession>
<evidence type="ECO:0000256" key="8">
    <source>
        <dbReference type="ARBA" id="ARBA00023136"/>
    </source>
</evidence>
<evidence type="ECO:0000256" key="10">
    <source>
        <dbReference type="RuleBase" id="RU366056"/>
    </source>
</evidence>
<comment type="subcellular location">
    <subcellularLocation>
        <location evidence="1 10">Endoplasmic reticulum membrane</location>
        <topology evidence="1 10">Single-pass membrane protein</topology>
    </subcellularLocation>
</comment>
<dbReference type="PANTHER" id="PTHR28650:SF1">
    <property type="entry name" value="PHOSPHATIDYLINOSITOL-GLYCAN BIOSYNTHESIS CLASS X PROTEIN"/>
    <property type="match status" value="1"/>
</dbReference>
<dbReference type="InterPro" id="IPR013233">
    <property type="entry name" value="PIG-X/PBN1"/>
</dbReference>
<evidence type="ECO:0000256" key="5">
    <source>
        <dbReference type="ARBA" id="ARBA00022692"/>
    </source>
</evidence>
<protein>
    <recommendedName>
        <fullName evidence="10">Phosphatidylinositol-glycan biosynthesis class X protein</fullName>
    </recommendedName>
</protein>
<evidence type="ECO:0000256" key="6">
    <source>
        <dbReference type="ARBA" id="ARBA00022824"/>
    </source>
</evidence>
<comment type="similarity">
    <text evidence="3 10">Belongs to the PIGX family.</text>
</comment>
<evidence type="ECO:0000256" key="2">
    <source>
        <dbReference type="ARBA" id="ARBA00004687"/>
    </source>
</evidence>
<evidence type="ECO:0000256" key="9">
    <source>
        <dbReference type="ARBA" id="ARBA00023180"/>
    </source>
</evidence>
<keyword evidence="12" id="KW-1185">Reference proteome</keyword>
<keyword evidence="6 10" id="KW-0256">Endoplasmic reticulum</keyword>
<dbReference type="PANTHER" id="PTHR28650">
    <property type="entry name" value="PHOSPHATIDYLINOSITOL-GLYCAN BIOSYNTHESIS CLASS X PROTEIN"/>
    <property type="match status" value="1"/>
</dbReference>
<reference evidence="11 12" key="1">
    <citation type="journal article" date="2022" name="Gigascience">
        <title>A chromosome-level genome assembly and annotation of the desert horned lizard, Phrynosoma platyrhinos, provides insight into chromosomal rearrangements among reptiles.</title>
        <authorList>
            <person name="Koochekian N."/>
            <person name="Ascanio A."/>
            <person name="Farleigh K."/>
            <person name="Card D.C."/>
            <person name="Schield D.R."/>
            <person name="Castoe T.A."/>
            <person name="Jezkova T."/>
        </authorList>
    </citation>
    <scope>NUCLEOTIDE SEQUENCE [LARGE SCALE GENOMIC DNA]</scope>
    <source>
        <strain evidence="11">NK-2021</strain>
    </source>
</reference>
<feature type="transmembrane region" description="Helical" evidence="10">
    <location>
        <begin position="277"/>
        <end position="300"/>
    </location>
</feature>
<dbReference type="Pfam" id="PF08320">
    <property type="entry name" value="PIG-X"/>
    <property type="match status" value="1"/>
</dbReference>
<comment type="function">
    <text evidence="10">Stabilizing subunit of the glycosylphosphatidylinositol-mannosyltransferase I complex which catalyzes the transfer of the first mannose, via an alpha-1,4 bond from a dolichol-phosphate-mannose (Dol-P-Man) to the glucosaminyl acyl phosphatidylinositol (GlcN-(acyl)PI) intermediate to generate alpha-D-Man-(1-&gt;4)-alpha-D-GlcN-(1-&gt;6)-(1-radyl,2-acyl-sn-glycero-3-phospho)-2-acyl-inositol and participates in the sixth step of the glycosylphosphatidylinositol-anchor biosynthesis. Probably acts by stabilizing the mannosyltransferase PIGM.</text>
</comment>
<evidence type="ECO:0000313" key="12">
    <source>
        <dbReference type="Proteomes" id="UP000826234"/>
    </source>
</evidence>
<keyword evidence="9" id="KW-0325">Glycoprotein</keyword>
<comment type="caution">
    <text evidence="11">The sequence shown here is derived from an EMBL/GenBank/DDBJ whole genome shotgun (WGS) entry which is preliminary data.</text>
</comment>
<comment type="pathway">
    <text evidence="2 10">Glycolipid biosynthesis; glycosylphosphatidylinositol-anchor biosynthesis.</text>
</comment>
<keyword evidence="5 10" id="KW-0812">Transmembrane</keyword>